<keyword evidence="2" id="KW-0444">Lipid biosynthesis</keyword>
<evidence type="ECO:0000256" key="12">
    <source>
        <dbReference type="SAM" id="Phobius"/>
    </source>
</evidence>
<evidence type="ECO:0000256" key="3">
    <source>
        <dbReference type="ARBA" id="ARBA00022603"/>
    </source>
</evidence>
<organism evidence="14 15">
    <name type="scientific">Mycena pura</name>
    <dbReference type="NCBI Taxonomy" id="153505"/>
    <lineage>
        <taxon>Eukaryota</taxon>
        <taxon>Fungi</taxon>
        <taxon>Dikarya</taxon>
        <taxon>Basidiomycota</taxon>
        <taxon>Agaricomycotina</taxon>
        <taxon>Agaricomycetes</taxon>
        <taxon>Agaricomycetidae</taxon>
        <taxon>Agaricales</taxon>
        <taxon>Marasmiineae</taxon>
        <taxon>Mycenaceae</taxon>
        <taxon>Mycena</taxon>
    </lineage>
</organism>
<dbReference type="GO" id="GO:0008168">
    <property type="term" value="F:methyltransferase activity"/>
    <property type="evidence" value="ECO:0007669"/>
    <property type="project" value="UniProtKB-KW"/>
</dbReference>
<keyword evidence="3" id="KW-0808">Transferase</keyword>
<keyword evidence="15" id="KW-1185">Reference proteome</keyword>
<dbReference type="Pfam" id="PF04191">
    <property type="entry name" value="PEMT"/>
    <property type="match status" value="1"/>
</dbReference>
<keyword evidence="9 12" id="KW-0472">Membrane</keyword>
<dbReference type="GO" id="GO:0032259">
    <property type="term" value="P:methylation"/>
    <property type="evidence" value="ECO:0007669"/>
    <property type="project" value="UniProtKB-KW"/>
</dbReference>
<protein>
    <recommendedName>
        <fullName evidence="16">Protein-S-isoprenylcysteine O-methyltransferase</fullName>
    </recommendedName>
</protein>
<keyword evidence="7 12" id="KW-1133">Transmembrane helix</keyword>
<dbReference type="EMBL" id="JARJCW010000015">
    <property type="protein sequence ID" value="KAJ7216569.1"/>
    <property type="molecule type" value="Genomic_DNA"/>
</dbReference>
<keyword evidence="13" id="KW-0732">Signal</keyword>
<comment type="subcellular location">
    <subcellularLocation>
        <location evidence="1">Endomembrane system</location>
        <topology evidence="1">Multi-pass membrane protein</topology>
    </subcellularLocation>
</comment>
<feature type="transmembrane region" description="Helical" evidence="12">
    <location>
        <begin position="56"/>
        <end position="74"/>
    </location>
</feature>
<dbReference type="AlphaFoldDB" id="A0AAD6VMN5"/>
<evidence type="ECO:0000256" key="2">
    <source>
        <dbReference type="ARBA" id="ARBA00022516"/>
    </source>
</evidence>
<keyword evidence="4" id="KW-0949">S-adenosyl-L-methionine</keyword>
<evidence type="ECO:0000256" key="9">
    <source>
        <dbReference type="ARBA" id="ARBA00023136"/>
    </source>
</evidence>
<feature type="signal peptide" evidence="13">
    <location>
        <begin position="1"/>
        <end position="25"/>
    </location>
</feature>
<keyword evidence="10" id="KW-0594">Phospholipid biosynthesis</keyword>
<evidence type="ECO:0008006" key="16">
    <source>
        <dbReference type="Google" id="ProtNLM"/>
    </source>
</evidence>
<feature type="chain" id="PRO_5042256213" description="Protein-S-isoprenylcysteine O-methyltransferase" evidence="13">
    <location>
        <begin position="26"/>
        <end position="237"/>
    </location>
</feature>
<keyword evidence="3" id="KW-0489">Methyltransferase</keyword>
<evidence type="ECO:0000313" key="14">
    <source>
        <dbReference type="EMBL" id="KAJ7216569.1"/>
    </source>
</evidence>
<dbReference type="Gene3D" id="1.20.120.1630">
    <property type="match status" value="1"/>
</dbReference>
<gene>
    <name evidence="14" type="ORF">GGX14DRAFT_605275</name>
</gene>
<evidence type="ECO:0000256" key="13">
    <source>
        <dbReference type="SAM" id="SignalP"/>
    </source>
</evidence>
<name>A0AAD6VMN5_9AGAR</name>
<feature type="transmembrane region" description="Helical" evidence="12">
    <location>
        <begin position="183"/>
        <end position="205"/>
    </location>
</feature>
<keyword evidence="11" id="KW-1208">Phospholipid metabolism</keyword>
<evidence type="ECO:0000313" key="15">
    <source>
        <dbReference type="Proteomes" id="UP001219525"/>
    </source>
</evidence>
<dbReference type="Proteomes" id="UP001219525">
    <property type="component" value="Unassembled WGS sequence"/>
</dbReference>
<keyword evidence="5 12" id="KW-0812">Transmembrane</keyword>
<accession>A0AAD6VMN5</accession>
<evidence type="ECO:0000256" key="11">
    <source>
        <dbReference type="ARBA" id="ARBA00023264"/>
    </source>
</evidence>
<reference evidence="14" key="1">
    <citation type="submission" date="2023-03" db="EMBL/GenBank/DDBJ databases">
        <title>Massive genome expansion in bonnet fungi (Mycena s.s.) driven by repeated elements and novel gene families across ecological guilds.</title>
        <authorList>
            <consortium name="Lawrence Berkeley National Laboratory"/>
            <person name="Harder C.B."/>
            <person name="Miyauchi S."/>
            <person name="Viragh M."/>
            <person name="Kuo A."/>
            <person name="Thoen E."/>
            <person name="Andreopoulos B."/>
            <person name="Lu D."/>
            <person name="Skrede I."/>
            <person name="Drula E."/>
            <person name="Henrissat B."/>
            <person name="Morin E."/>
            <person name="Kohler A."/>
            <person name="Barry K."/>
            <person name="LaButti K."/>
            <person name="Morin E."/>
            <person name="Salamov A."/>
            <person name="Lipzen A."/>
            <person name="Mereny Z."/>
            <person name="Hegedus B."/>
            <person name="Baldrian P."/>
            <person name="Stursova M."/>
            <person name="Weitz H."/>
            <person name="Taylor A."/>
            <person name="Grigoriev I.V."/>
            <person name="Nagy L.G."/>
            <person name="Martin F."/>
            <person name="Kauserud H."/>
        </authorList>
    </citation>
    <scope>NUCLEOTIDE SEQUENCE</scope>
    <source>
        <strain evidence="14">9144</strain>
    </source>
</reference>
<evidence type="ECO:0000256" key="5">
    <source>
        <dbReference type="ARBA" id="ARBA00022692"/>
    </source>
</evidence>
<evidence type="ECO:0000256" key="6">
    <source>
        <dbReference type="ARBA" id="ARBA00022824"/>
    </source>
</evidence>
<evidence type="ECO:0000256" key="10">
    <source>
        <dbReference type="ARBA" id="ARBA00023209"/>
    </source>
</evidence>
<keyword evidence="6" id="KW-0256">Endoplasmic reticulum</keyword>
<evidence type="ECO:0000256" key="7">
    <source>
        <dbReference type="ARBA" id="ARBA00022989"/>
    </source>
</evidence>
<dbReference type="InterPro" id="IPR007318">
    <property type="entry name" value="Phopholipid_MeTrfase"/>
</dbReference>
<evidence type="ECO:0000256" key="4">
    <source>
        <dbReference type="ARBA" id="ARBA00022691"/>
    </source>
</evidence>
<dbReference type="GO" id="GO:0012505">
    <property type="term" value="C:endomembrane system"/>
    <property type="evidence" value="ECO:0007669"/>
    <property type="project" value="UniProtKB-SubCell"/>
</dbReference>
<dbReference type="GO" id="GO:0008654">
    <property type="term" value="P:phospholipid biosynthetic process"/>
    <property type="evidence" value="ECO:0007669"/>
    <property type="project" value="UniProtKB-KW"/>
</dbReference>
<evidence type="ECO:0000256" key="1">
    <source>
        <dbReference type="ARBA" id="ARBA00004127"/>
    </source>
</evidence>
<evidence type="ECO:0000256" key="8">
    <source>
        <dbReference type="ARBA" id="ARBA00023098"/>
    </source>
</evidence>
<dbReference type="PANTHER" id="PTHR12714">
    <property type="entry name" value="PROTEIN-S ISOPRENYLCYSTEINE O-METHYLTRANSFERASE"/>
    <property type="match status" value="1"/>
</dbReference>
<dbReference type="PANTHER" id="PTHR12714:SF9">
    <property type="entry name" value="PROTEIN-S-ISOPRENYLCYSTEINE O-METHYLTRANSFERASE"/>
    <property type="match status" value="1"/>
</dbReference>
<sequence>MSFPLPKLLCILAATLGLHIATTSPNPPLRPSERIAPTGLEFMLASYRLRIMQTSLYWIVALGETAITLAKLAAQSSWAERIITTFAFGSDLSKVHPSATPNLVLGALLILCGATLRLQCYHVLGSQFTFETGIIKGHKLVTTGPYSVVRHPSYAGAFLAYLGLMLYYASPGSWVRALVQGSLAGRLIGAFYTGLMLVVVTGLVLRIPKEDETLKNEFGEEWERWAVDRYALIPGMY</sequence>
<proteinExistence type="predicted"/>
<comment type="caution">
    <text evidence="14">The sequence shown here is derived from an EMBL/GenBank/DDBJ whole genome shotgun (WGS) entry which is preliminary data.</text>
</comment>
<keyword evidence="8" id="KW-0443">Lipid metabolism</keyword>
<feature type="transmembrane region" description="Helical" evidence="12">
    <location>
        <begin position="154"/>
        <end position="171"/>
    </location>
</feature>